<dbReference type="GO" id="GO:0005524">
    <property type="term" value="F:ATP binding"/>
    <property type="evidence" value="ECO:0007669"/>
    <property type="project" value="UniProtKB-KW"/>
</dbReference>
<dbReference type="AlphaFoldDB" id="A0A4Q7WQI0"/>
<evidence type="ECO:0000256" key="3">
    <source>
        <dbReference type="ARBA" id="ARBA00022553"/>
    </source>
</evidence>
<feature type="transmembrane region" description="Helical" evidence="9">
    <location>
        <begin position="239"/>
        <end position="259"/>
    </location>
</feature>
<comment type="caution">
    <text evidence="11">The sequence shown here is derived from an EMBL/GenBank/DDBJ whole genome shotgun (WGS) entry which is preliminary data.</text>
</comment>
<keyword evidence="3" id="KW-0597">Phosphoprotein</keyword>
<dbReference type="InterPro" id="IPR011712">
    <property type="entry name" value="Sig_transdc_His_kin_sub3_dim/P"/>
</dbReference>
<dbReference type="GO" id="GO:0016020">
    <property type="term" value="C:membrane"/>
    <property type="evidence" value="ECO:0007669"/>
    <property type="project" value="InterPro"/>
</dbReference>
<evidence type="ECO:0000256" key="2">
    <source>
        <dbReference type="ARBA" id="ARBA00012438"/>
    </source>
</evidence>
<keyword evidence="9" id="KW-0812">Transmembrane</keyword>
<dbReference type="GO" id="GO:0046983">
    <property type="term" value="F:protein dimerization activity"/>
    <property type="evidence" value="ECO:0007669"/>
    <property type="project" value="InterPro"/>
</dbReference>
<evidence type="ECO:0000256" key="4">
    <source>
        <dbReference type="ARBA" id="ARBA00022679"/>
    </source>
</evidence>
<dbReference type="Proteomes" id="UP000292027">
    <property type="component" value="Unassembled WGS sequence"/>
</dbReference>
<evidence type="ECO:0000256" key="1">
    <source>
        <dbReference type="ARBA" id="ARBA00000085"/>
    </source>
</evidence>
<keyword evidence="7" id="KW-0067">ATP-binding</keyword>
<dbReference type="EMBL" id="SHKR01000014">
    <property type="protein sequence ID" value="RZU12123.1"/>
    <property type="molecule type" value="Genomic_DNA"/>
</dbReference>
<dbReference type="EC" id="2.7.13.3" evidence="2"/>
<dbReference type="PANTHER" id="PTHR24421:SF10">
    <property type="entry name" value="NITRATE_NITRITE SENSOR PROTEIN NARQ"/>
    <property type="match status" value="1"/>
</dbReference>
<evidence type="ECO:0000256" key="6">
    <source>
        <dbReference type="ARBA" id="ARBA00022777"/>
    </source>
</evidence>
<evidence type="ECO:0000256" key="7">
    <source>
        <dbReference type="ARBA" id="ARBA00022840"/>
    </source>
</evidence>
<evidence type="ECO:0000256" key="5">
    <source>
        <dbReference type="ARBA" id="ARBA00022741"/>
    </source>
</evidence>
<keyword evidence="4" id="KW-0808">Transferase</keyword>
<evidence type="ECO:0000256" key="8">
    <source>
        <dbReference type="ARBA" id="ARBA00023012"/>
    </source>
</evidence>
<feature type="transmembrane region" description="Helical" evidence="9">
    <location>
        <begin position="53"/>
        <end position="70"/>
    </location>
</feature>
<dbReference type="Gene3D" id="3.30.565.10">
    <property type="entry name" value="Histidine kinase-like ATPase, C-terminal domain"/>
    <property type="match status" value="1"/>
</dbReference>
<feature type="domain" description="Histidine kinase/HSP90-like ATPase" evidence="10">
    <location>
        <begin position="492"/>
        <end position="581"/>
    </location>
</feature>
<keyword evidence="9" id="KW-1133">Transmembrane helix</keyword>
<proteinExistence type="predicted"/>
<keyword evidence="8" id="KW-0902">Two-component regulatory system</keyword>
<evidence type="ECO:0000256" key="9">
    <source>
        <dbReference type="SAM" id="Phobius"/>
    </source>
</evidence>
<dbReference type="InterPro" id="IPR050482">
    <property type="entry name" value="Sensor_HK_TwoCompSys"/>
</dbReference>
<feature type="transmembrane region" description="Helical" evidence="9">
    <location>
        <begin position="112"/>
        <end position="131"/>
    </location>
</feature>
<keyword evidence="5" id="KW-0547">Nucleotide-binding</keyword>
<dbReference type="InterPro" id="IPR003594">
    <property type="entry name" value="HATPase_dom"/>
</dbReference>
<comment type="catalytic activity">
    <reaction evidence="1">
        <text>ATP + protein L-histidine = ADP + protein N-phospho-L-histidine.</text>
        <dbReference type="EC" id="2.7.13.3"/>
    </reaction>
</comment>
<dbReference type="PANTHER" id="PTHR24421">
    <property type="entry name" value="NITRATE/NITRITE SENSOR PROTEIN NARX-RELATED"/>
    <property type="match status" value="1"/>
</dbReference>
<evidence type="ECO:0000313" key="11">
    <source>
        <dbReference type="EMBL" id="RZU12123.1"/>
    </source>
</evidence>
<feature type="transmembrane region" description="Helical" evidence="9">
    <location>
        <begin position="28"/>
        <end position="46"/>
    </location>
</feature>
<organism evidence="11 12">
    <name type="scientific">Kribbella rubisoli</name>
    <dbReference type="NCBI Taxonomy" id="3075929"/>
    <lineage>
        <taxon>Bacteria</taxon>
        <taxon>Bacillati</taxon>
        <taxon>Actinomycetota</taxon>
        <taxon>Actinomycetes</taxon>
        <taxon>Propionibacteriales</taxon>
        <taxon>Kribbellaceae</taxon>
        <taxon>Kribbella</taxon>
    </lineage>
</organism>
<dbReference type="Pfam" id="PF07730">
    <property type="entry name" value="HisKA_3"/>
    <property type="match status" value="1"/>
</dbReference>
<dbReference type="InterPro" id="IPR036890">
    <property type="entry name" value="HATPase_C_sf"/>
</dbReference>
<dbReference type="GO" id="GO:0000155">
    <property type="term" value="F:phosphorelay sensor kinase activity"/>
    <property type="evidence" value="ECO:0007669"/>
    <property type="project" value="InterPro"/>
</dbReference>
<dbReference type="Gene3D" id="1.20.5.1930">
    <property type="match status" value="1"/>
</dbReference>
<dbReference type="SMART" id="SM00387">
    <property type="entry name" value="HATPase_c"/>
    <property type="match status" value="1"/>
</dbReference>
<reference evidence="11 12" key="1">
    <citation type="journal article" date="2015" name="Stand. Genomic Sci.">
        <title>Genomic Encyclopedia of Bacterial and Archaeal Type Strains, Phase III: the genomes of soil and plant-associated and newly described type strains.</title>
        <authorList>
            <person name="Whitman W.B."/>
            <person name="Woyke T."/>
            <person name="Klenk H.P."/>
            <person name="Zhou Y."/>
            <person name="Lilburn T.G."/>
            <person name="Beck B.J."/>
            <person name="De Vos P."/>
            <person name="Vandamme P."/>
            <person name="Eisen J.A."/>
            <person name="Garrity G."/>
            <person name="Hugenholtz P."/>
            <person name="Kyrpides N.C."/>
        </authorList>
    </citation>
    <scope>NUCLEOTIDE SEQUENCE [LARGE SCALE GENOMIC DNA]</scope>
    <source>
        <strain evidence="11 12">VKM Ac-2540</strain>
    </source>
</reference>
<feature type="transmembrane region" description="Helical" evidence="9">
    <location>
        <begin position="201"/>
        <end position="219"/>
    </location>
</feature>
<evidence type="ECO:0000259" key="10">
    <source>
        <dbReference type="SMART" id="SM00387"/>
    </source>
</evidence>
<keyword evidence="9" id="KW-0472">Membrane</keyword>
<feature type="transmembrane region" description="Helical" evidence="9">
    <location>
        <begin position="170"/>
        <end position="189"/>
    </location>
</feature>
<dbReference type="SUPFAM" id="SSF55874">
    <property type="entry name" value="ATPase domain of HSP90 chaperone/DNA topoisomerase II/histidine kinase"/>
    <property type="match status" value="1"/>
</dbReference>
<accession>A0A4Q7WQI0</accession>
<name>A0A4Q7WQI0_9ACTN</name>
<keyword evidence="12" id="KW-1185">Reference proteome</keyword>
<dbReference type="Pfam" id="PF02518">
    <property type="entry name" value="HATPase_c"/>
    <property type="match status" value="1"/>
</dbReference>
<evidence type="ECO:0000313" key="12">
    <source>
        <dbReference type="Proteomes" id="UP000292027"/>
    </source>
</evidence>
<feature type="transmembrane region" description="Helical" evidence="9">
    <location>
        <begin position="76"/>
        <end position="100"/>
    </location>
</feature>
<sequence length="581" mass="62306">MIRRLVFVLVALAGAVVCLLLWRVGQASWQWGFLPWLYLVAGLIAWDRQPRNRTGILLVLTGIAYLMFLFEGPHIPLVWTIGVAFEQAYLPALVALLLSFPSGRLTRRWEQLAVLGAGLAMVCWTTIPILGIDPSDFACSDCPPDLNLLHAGPGVVSLLDRIYAAFPARVYFMVPMFVGLAVVCVVRWWRASRPLRRISGPVLVAAVPLLLAMSAQIIANHLKLYDTHPGISQAINLVAVYAGLVHPVAILVGLSLGWARQARIGELVTELAEHSGLDLVERTMARVLGDPCLAIGRWDTGRQRFLTSTGAALDLPRAGSTQSTTYLEHDGRPMVAVVHDRALLDGGDLLNSAGAAVRMAVDNDRLRTELSAQLAEVRASRSRIVVAADNERRRLERDLHDGAQQRLVSLALDARTAAAKLAAGDDPAVADSVAAIADGLTTALAELRELARGIHPSILVDEGLVPALRSLSERSAVPVRLLAVPPERFEPAIEAVAYFVISEALANAAKHASAEEVSVAVRRVDGRLLVEIRDDGKGGADPEGSGLRGLADRVAAVDGRLSVDSPPGRGTSVLAEIPCVS</sequence>
<keyword evidence="6 11" id="KW-0418">Kinase</keyword>
<gene>
    <name evidence="11" type="ORF">EV645_5384</name>
</gene>
<protein>
    <recommendedName>
        <fullName evidence="2">histidine kinase</fullName>
        <ecNumber evidence="2">2.7.13.3</ecNumber>
    </recommendedName>
</protein>
<dbReference type="CDD" id="cd16917">
    <property type="entry name" value="HATPase_UhpB-NarQ-NarX-like"/>
    <property type="match status" value="1"/>
</dbReference>